<evidence type="ECO:0000256" key="1">
    <source>
        <dbReference type="ARBA" id="ARBA00007074"/>
    </source>
</evidence>
<keyword evidence="3" id="KW-0378">Hydrolase</keyword>
<dbReference type="Gene3D" id="3.90.1720.10">
    <property type="entry name" value="endopeptidase domain like (from Nostoc punctiforme)"/>
    <property type="match status" value="1"/>
</dbReference>
<keyword evidence="5" id="KW-0175">Coiled coil</keyword>
<dbReference type="InterPro" id="IPR051794">
    <property type="entry name" value="PG_Endopeptidase_C40"/>
</dbReference>
<feature type="chain" id="PRO_5046362600" evidence="6">
    <location>
        <begin position="30"/>
        <end position="345"/>
    </location>
</feature>
<proteinExistence type="inferred from homology"/>
<evidence type="ECO:0000256" key="2">
    <source>
        <dbReference type="ARBA" id="ARBA00022670"/>
    </source>
</evidence>
<accession>A0ABW6M5I0</accession>
<evidence type="ECO:0000256" key="3">
    <source>
        <dbReference type="ARBA" id="ARBA00022801"/>
    </source>
</evidence>
<evidence type="ECO:0000256" key="5">
    <source>
        <dbReference type="SAM" id="Coils"/>
    </source>
</evidence>
<comment type="similarity">
    <text evidence="1">Belongs to the peptidase C40 family.</text>
</comment>
<gene>
    <name evidence="8" type="ORF">ACFYNQ_22895</name>
</gene>
<dbReference type="Gene3D" id="6.10.250.3150">
    <property type="match status" value="1"/>
</dbReference>
<reference evidence="8 9" key="1">
    <citation type="submission" date="2024-10" db="EMBL/GenBank/DDBJ databases">
        <title>The Natural Products Discovery Center: Release of the First 8490 Sequenced Strains for Exploring Actinobacteria Biosynthetic Diversity.</title>
        <authorList>
            <person name="Kalkreuter E."/>
            <person name="Kautsar S.A."/>
            <person name="Yang D."/>
            <person name="Bader C.D."/>
            <person name="Teijaro C.N."/>
            <person name="Fluegel L."/>
            <person name="Davis C.M."/>
            <person name="Simpson J.R."/>
            <person name="Lauterbach L."/>
            <person name="Steele A.D."/>
            <person name="Gui C."/>
            <person name="Meng S."/>
            <person name="Li G."/>
            <person name="Viehrig K."/>
            <person name="Ye F."/>
            <person name="Su P."/>
            <person name="Kiefer A.F."/>
            <person name="Nichols A."/>
            <person name="Cepeda A.J."/>
            <person name="Yan W."/>
            <person name="Fan B."/>
            <person name="Jiang Y."/>
            <person name="Adhikari A."/>
            <person name="Zheng C.-J."/>
            <person name="Schuster L."/>
            <person name="Cowan T.M."/>
            <person name="Smanski M.J."/>
            <person name="Chevrette M.G."/>
            <person name="De Carvalho L.P.S."/>
            <person name="Shen B."/>
        </authorList>
    </citation>
    <scope>NUCLEOTIDE SEQUENCE [LARGE SCALE GENOMIC DNA]</scope>
    <source>
        <strain evidence="8 9">NPDC006488</strain>
    </source>
</reference>
<dbReference type="Pfam" id="PF00877">
    <property type="entry name" value="NLPC_P60"/>
    <property type="match status" value="1"/>
</dbReference>
<keyword evidence="9" id="KW-1185">Reference proteome</keyword>
<dbReference type="PANTHER" id="PTHR47359">
    <property type="entry name" value="PEPTIDOGLYCAN DL-ENDOPEPTIDASE CWLO"/>
    <property type="match status" value="1"/>
</dbReference>
<comment type="caution">
    <text evidence="8">The sequence shown here is derived from an EMBL/GenBank/DDBJ whole genome shotgun (WGS) entry which is preliminary data.</text>
</comment>
<dbReference type="RefSeq" id="WP_388108584.1">
    <property type="nucleotide sequence ID" value="NZ_JBIAHM010000008.1"/>
</dbReference>
<protein>
    <submittedName>
        <fullName evidence="8">NlpC/P60 family protein</fullName>
    </submittedName>
</protein>
<evidence type="ECO:0000256" key="4">
    <source>
        <dbReference type="ARBA" id="ARBA00022807"/>
    </source>
</evidence>
<keyword evidence="4" id="KW-0788">Thiol protease</keyword>
<dbReference type="SUPFAM" id="SSF54001">
    <property type="entry name" value="Cysteine proteinases"/>
    <property type="match status" value="1"/>
</dbReference>
<feature type="signal peptide" evidence="6">
    <location>
        <begin position="1"/>
        <end position="29"/>
    </location>
</feature>
<dbReference type="InterPro" id="IPR000064">
    <property type="entry name" value="NLP_P60_dom"/>
</dbReference>
<evidence type="ECO:0000313" key="8">
    <source>
        <dbReference type="EMBL" id="MFE9601399.1"/>
    </source>
</evidence>
<feature type="domain" description="NlpC/P60" evidence="7">
    <location>
        <begin position="229"/>
        <end position="345"/>
    </location>
</feature>
<feature type="coiled-coil region" evidence="5">
    <location>
        <begin position="171"/>
        <end position="213"/>
    </location>
</feature>
<keyword evidence="6" id="KW-0732">Signal</keyword>
<evidence type="ECO:0000256" key="6">
    <source>
        <dbReference type="SAM" id="SignalP"/>
    </source>
</evidence>
<dbReference type="InterPro" id="IPR038765">
    <property type="entry name" value="Papain-like_cys_pep_sf"/>
</dbReference>
<dbReference type="PROSITE" id="PS51935">
    <property type="entry name" value="NLPC_P60"/>
    <property type="match status" value="1"/>
</dbReference>
<dbReference type="PANTHER" id="PTHR47359:SF3">
    <property type="entry name" value="NLP_P60 DOMAIN-CONTAINING PROTEIN-RELATED"/>
    <property type="match status" value="1"/>
</dbReference>
<evidence type="ECO:0000259" key="7">
    <source>
        <dbReference type="PROSITE" id="PS51935"/>
    </source>
</evidence>
<organism evidence="8 9">
    <name type="scientific">Streptomyces hokutonensis</name>
    <dbReference type="NCBI Taxonomy" id="1306990"/>
    <lineage>
        <taxon>Bacteria</taxon>
        <taxon>Bacillati</taxon>
        <taxon>Actinomycetota</taxon>
        <taxon>Actinomycetes</taxon>
        <taxon>Kitasatosporales</taxon>
        <taxon>Streptomycetaceae</taxon>
        <taxon>Streptomyces</taxon>
    </lineage>
</organism>
<sequence length="345" mass="37015">MKRHLRTHGYRAAAAVALACAITSTTQQAARASDPQTLTEVQATLRSLYHDAEVATDKYNATDEKVTRQTKRVDALDGQVEATEAKLAHLDSLAGATAAAQYRGGGVSAELQFALASDPGRALDNAGLALQAQQNTRNLLTDLTATRKEVRLRKDAAAALLERLRASRRAMATERRTIEQHIAEAKALESSLAAKERQRLAALEKKNADKAQAKWESTGILKKVGTGATAAGKKAIAYATRQIGKPYVWGAEGPNSFDCSGLTSQAWLAAGVTIPRTSEEQWAQLKHVPVDDMRPGDLITYFSDASHVALYIGDGNIISAPRPGRYVYVSPAASMQILGVVRPDA</sequence>
<dbReference type="EMBL" id="JBIAHM010000008">
    <property type="protein sequence ID" value="MFE9601399.1"/>
    <property type="molecule type" value="Genomic_DNA"/>
</dbReference>
<keyword evidence="2" id="KW-0645">Protease</keyword>
<dbReference type="Proteomes" id="UP001601303">
    <property type="component" value="Unassembled WGS sequence"/>
</dbReference>
<evidence type="ECO:0000313" key="9">
    <source>
        <dbReference type="Proteomes" id="UP001601303"/>
    </source>
</evidence>
<name>A0ABW6M5I0_9ACTN</name>